<feature type="non-terminal residue" evidence="1">
    <location>
        <position position="1"/>
    </location>
</feature>
<accession>A0A0F8Y5J5</accession>
<dbReference type="AlphaFoldDB" id="A0A0F8Y5J5"/>
<protein>
    <submittedName>
        <fullName evidence="1">Uncharacterized protein</fullName>
    </submittedName>
</protein>
<organism evidence="1">
    <name type="scientific">marine sediment metagenome</name>
    <dbReference type="NCBI Taxonomy" id="412755"/>
    <lineage>
        <taxon>unclassified sequences</taxon>
        <taxon>metagenomes</taxon>
        <taxon>ecological metagenomes</taxon>
    </lineage>
</organism>
<name>A0A0F8Y5J5_9ZZZZ</name>
<comment type="caution">
    <text evidence="1">The sequence shown here is derived from an EMBL/GenBank/DDBJ whole genome shotgun (WGS) entry which is preliminary data.</text>
</comment>
<proteinExistence type="predicted"/>
<evidence type="ECO:0000313" key="1">
    <source>
        <dbReference type="EMBL" id="KKK43526.1"/>
    </source>
</evidence>
<reference evidence="1" key="1">
    <citation type="journal article" date="2015" name="Nature">
        <title>Complex archaea that bridge the gap between prokaryotes and eukaryotes.</title>
        <authorList>
            <person name="Spang A."/>
            <person name="Saw J.H."/>
            <person name="Jorgensen S.L."/>
            <person name="Zaremba-Niedzwiedzka K."/>
            <person name="Martijn J."/>
            <person name="Lind A.E."/>
            <person name="van Eijk R."/>
            <person name="Schleper C."/>
            <person name="Guy L."/>
            <person name="Ettema T.J."/>
        </authorList>
    </citation>
    <scope>NUCLEOTIDE SEQUENCE</scope>
</reference>
<sequence length="105" mass="12446">AQKFRDTFVNADRFGISQMLFENAERNIKTLEDLIAIIRELKKERKYGIIDSYAEDNTIVKIEVKAEVFIRDIKERGMNIIELTPKFLRKTKEIFDLYEEALETN</sequence>
<dbReference type="EMBL" id="LAZR01070245">
    <property type="protein sequence ID" value="KKK43526.1"/>
    <property type="molecule type" value="Genomic_DNA"/>
</dbReference>
<gene>
    <name evidence="1" type="ORF">LCGC14_3168320</name>
</gene>